<dbReference type="AlphaFoldDB" id="A0A8S0W4Y1"/>
<name>A0A8S0W4Y1_9FIRM</name>
<proteinExistence type="predicted"/>
<protein>
    <submittedName>
        <fullName evidence="1">Uncharacterized protein</fullName>
    </submittedName>
</protein>
<dbReference type="Proteomes" id="UP001071230">
    <property type="component" value="Unassembled WGS sequence"/>
</dbReference>
<evidence type="ECO:0000313" key="1">
    <source>
        <dbReference type="EMBL" id="CAA7602668.1"/>
    </source>
</evidence>
<dbReference type="EMBL" id="LR746496">
    <property type="protein sequence ID" value="CAA7602668.1"/>
    <property type="molecule type" value="Genomic_DNA"/>
</dbReference>
<gene>
    <name evidence="1" type="ORF">DEACI_3347</name>
    <name evidence="2" type="ORF">DEACI_3624</name>
</gene>
<organism evidence="1">
    <name type="scientific">Acididesulfobacillus acetoxydans</name>
    <dbReference type="NCBI Taxonomy" id="1561005"/>
    <lineage>
        <taxon>Bacteria</taxon>
        <taxon>Bacillati</taxon>
        <taxon>Bacillota</taxon>
        <taxon>Clostridia</taxon>
        <taxon>Eubacteriales</taxon>
        <taxon>Peptococcaceae</taxon>
        <taxon>Acididesulfobacillus</taxon>
    </lineage>
</organism>
<accession>A0A8S0W4Y1</accession>
<dbReference type="EMBL" id="CDGJ01000111">
    <property type="protein sequence ID" value="CEJ09141.1"/>
    <property type="molecule type" value="Genomic_DNA"/>
</dbReference>
<keyword evidence="3" id="KW-1185">Reference proteome</keyword>
<evidence type="ECO:0000313" key="3">
    <source>
        <dbReference type="Proteomes" id="UP001071230"/>
    </source>
</evidence>
<evidence type="ECO:0000313" key="2">
    <source>
        <dbReference type="EMBL" id="CEJ09141.1"/>
    </source>
</evidence>
<dbReference type="Proteomes" id="UP000836597">
    <property type="component" value="Chromosome"/>
</dbReference>
<reference evidence="2" key="1">
    <citation type="submission" date="2014-11" db="EMBL/GenBank/DDBJ databases">
        <authorList>
            <person name="Hornung B.V."/>
        </authorList>
    </citation>
    <scope>NUCLEOTIDE SEQUENCE</scope>
    <source>
        <strain evidence="2">INE</strain>
    </source>
</reference>
<sequence length="101" mass="10551">MFAAGAGCGRGSGGCGGQAKVALIASISPAGVARFKRAEGELGGKERVISRIGAKSFNPRVVLSGTGFNFFPATKPRNFEFRSYVSEGALIVLEDLKEQKV</sequence>
<reference evidence="1" key="2">
    <citation type="submission" date="2020-01" db="EMBL/GenBank/DDBJ databases">
        <authorList>
            <person name="Hornung B."/>
        </authorList>
    </citation>
    <scope>NUCLEOTIDE SEQUENCE</scope>
    <source>
        <strain evidence="1">PacBioINE</strain>
    </source>
</reference>
<dbReference type="KEGG" id="aacx:DEACI_3347"/>